<evidence type="ECO:0000256" key="6">
    <source>
        <dbReference type="PROSITE-ProRule" id="PRU00182"/>
    </source>
</evidence>
<dbReference type="NCBIfam" id="TIGR00093">
    <property type="entry name" value="pseudouridine synthase"/>
    <property type="match status" value="1"/>
</dbReference>
<dbReference type="FunFam" id="3.10.290.10:FF:000003">
    <property type="entry name" value="Pseudouridine synthase"/>
    <property type="match status" value="1"/>
</dbReference>
<evidence type="ECO:0000256" key="3">
    <source>
        <dbReference type="ARBA" id="ARBA00023235"/>
    </source>
</evidence>
<dbReference type="SUPFAM" id="SSF55120">
    <property type="entry name" value="Pseudouridine synthase"/>
    <property type="match status" value="1"/>
</dbReference>
<dbReference type="NCBIfam" id="NF007976">
    <property type="entry name" value="PRK10700.1"/>
    <property type="match status" value="1"/>
</dbReference>
<dbReference type="CDD" id="cd00165">
    <property type="entry name" value="S4"/>
    <property type="match status" value="1"/>
</dbReference>
<dbReference type="InterPro" id="IPR020094">
    <property type="entry name" value="TruA/RsuA/RluB/E/F_N"/>
</dbReference>
<dbReference type="Gene3D" id="3.30.70.1560">
    <property type="entry name" value="Alpha-L RNA-binding motif"/>
    <property type="match status" value="1"/>
</dbReference>
<dbReference type="Pfam" id="PF00849">
    <property type="entry name" value="PseudoU_synth_2"/>
    <property type="match status" value="1"/>
</dbReference>
<reference evidence="10 11" key="1">
    <citation type="submission" date="2017-02" db="EMBL/GenBank/DDBJ databases">
        <title>Genomic diversity within the haloalkaliphilic genus Thioalkalivibrio.</title>
        <authorList>
            <person name="Ahn A.-C."/>
            <person name="Meier-Kolthoff J."/>
            <person name="Overmars L."/>
            <person name="Richter M."/>
            <person name="Woyke T."/>
            <person name="Sorokin D.Y."/>
            <person name="Muyzer G."/>
        </authorList>
    </citation>
    <scope>NUCLEOTIDE SEQUENCE [LARGE SCALE GENOMIC DNA]</scope>
    <source>
        <strain evidence="10 11">HL17</strain>
    </source>
</reference>
<dbReference type="PROSITE" id="PS50889">
    <property type="entry name" value="S4"/>
    <property type="match status" value="1"/>
</dbReference>
<dbReference type="InterPro" id="IPR002942">
    <property type="entry name" value="S4_RNA-bd"/>
</dbReference>
<dbReference type="FunFam" id="3.30.70.1560:FF:000001">
    <property type="entry name" value="Pseudouridine synthase"/>
    <property type="match status" value="1"/>
</dbReference>
<dbReference type="PROSITE" id="PS01149">
    <property type="entry name" value="PSI_RSU"/>
    <property type="match status" value="1"/>
</dbReference>
<organism evidence="10 11">
    <name type="scientific">Thioalkalivibrio halophilus</name>
    <dbReference type="NCBI Taxonomy" id="252474"/>
    <lineage>
        <taxon>Bacteria</taxon>
        <taxon>Pseudomonadati</taxon>
        <taxon>Pseudomonadota</taxon>
        <taxon>Gammaproteobacteria</taxon>
        <taxon>Chromatiales</taxon>
        <taxon>Ectothiorhodospiraceae</taxon>
        <taxon>Thioalkalivibrio</taxon>
    </lineage>
</organism>
<dbReference type="CDD" id="cd02556">
    <property type="entry name" value="PseudoU_synth_RluB"/>
    <property type="match status" value="1"/>
</dbReference>
<proteinExistence type="inferred from homology"/>
<dbReference type="InterPro" id="IPR036986">
    <property type="entry name" value="S4_RNA-bd_sf"/>
</dbReference>
<evidence type="ECO:0000256" key="5">
    <source>
        <dbReference type="ARBA" id="ARBA00037383"/>
    </source>
</evidence>
<accession>A0A1V3A0J6</accession>
<comment type="similarity">
    <text evidence="1 7">Belongs to the pseudouridine synthase RsuA family.</text>
</comment>
<dbReference type="InterPro" id="IPR000748">
    <property type="entry name" value="PsdUridine_synth_RsuA/RluB/E/F"/>
</dbReference>
<dbReference type="InterPro" id="IPR018496">
    <property type="entry name" value="PsdUridine_synth_RsuA/RluB_CS"/>
</dbReference>
<dbReference type="InterPro" id="IPR050343">
    <property type="entry name" value="RsuA_PseudoU_synthase"/>
</dbReference>
<dbReference type="Gene3D" id="3.30.70.580">
    <property type="entry name" value="Pseudouridine synthase I, catalytic domain, N-terminal subdomain"/>
    <property type="match status" value="1"/>
</dbReference>
<dbReference type="GO" id="GO:0000455">
    <property type="term" value="P:enzyme-directed rRNA pseudouridine synthesis"/>
    <property type="evidence" value="ECO:0007669"/>
    <property type="project" value="UniProtKB-ARBA"/>
</dbReference>
<dbReference type="OrthoDB" id="9807213at2"/>
<comment type="catalytic activity">
    <reaction evidence="4">
        <text>uridine(2605) in 23S rRNA = pseudouridine(2605) in 23S rRNA</text>
        <dbReference type="Rhea" id="RHEA:42520"/>
        <dbReference type="Rhea" id="RHEA-COMP:10095"/>
        <dbReference type="Rhea" id="RHEA-COMP:10096"/>
        <dbReference type="ChEBI" id="CHEBI:65314"/>
        <dbReference type="ChEBI" id="CHEBI:65315"/>
        <dbReference type="EC" id="5.4.99.22"/>
    </reaction>
</comment>
<sequence>MQERVQKVLAARGLGSRREIEGWIERGEVQINQSTAGLGDRVGPDDVIRVRGRVVTRPEYPHRWIAYHKPVGEICSRSDPEGRRPVFASLPKLKGQRWVAVGRLDLNTSGLLLFTTDGELANALMHPGGAMEREYAVRVLGQVPEETQRMLLEGVELEDGPARFDALEAGGGDGANQWYHVIVTEGRNRLVRRLWDAVGVTVSRLIRVRYGPVVLGRGLKSGAARDLEVGEVAALYREAGLNVPENLQPPQKRRGTRPKKKKGGAAGGRDKGEGWSSSRPGAGAKTAKSGKPGARQGRGARGGRGRPGR</sequence>
<dbReference type="GO" id="GO:0005829">
    <property type="term" value="C:cytosol"/>
    <property type="evidence" value="ECO:0007669"/>
    <property type="project" value="UniProtKB-ARBA"/>
</dbReference>
<dbReference type="InterPro" id="IPR042092">
    <property type="entry name" value="PsdUridine_s_RsuA/RluB/E/F_cat"/>
</dbReference>
<evidence type="ECO:0000256" key="8">
    <source>
        <dbReference type="SAM" id="MobiDB-lite"/>
    </source>
</evidence>
<feature type="region of interest" description="Disordered" evidence="8">
    <location>
        <begin position="243"/>
        <end position="309"/>
    </location>
</feature>
<keyword evidence="11" id="KW-1185">Reference proteome</keyword>
<feature type="compositionally biased region" description="Basic residues" evidence="8">
    <location>
        <begin position="251"/>
        <end position="263"/>
    </location>
</feature>
<comment type="function">
    <text evidence="5">Responsible for synthesis of pseudouridine from uracil-2605 in 23S ribosomal RNA.</text>
</comment>
<dbReference type="Gene3D" id="3.10.290.10">
    <property type="entry name" value="RNA-binding S4 domain"/>
    <property type="match status" value="1"/>
</dbReference>
<evidence type="ECO:0000256" key="2">
    <source>
        <dbReference type="ARBA" id="ARBA00022884"/>
    </source>
</evidence>
<dbReference type="Pfam" id="PF01479">
    <property type="entry name" value="S4"/>
    <property type="match status" value="1"/>
</dbReference>
<dbReference type="SMART" id="SM00363">
    <property type="entry name" value="S4"/>
    <property type="match status" value="1"/>
</dbReference>
<dbReference type="GO" id="GO:0003723">
    <property type="term" value="F:RNA binding"/>
    <property type="evidence" value="ECO:0007669"/>
    <property type="project" value="UniProtKB-KW"/>
</dbReference>
<evidence type="ECO:0000313" key="11">
    <source>
        <dbReference type="Proteomes" id="UP000189177"/>
    </source>
</evidence>
<dbReference type="GO" id="GO:0160139">
    <property type="term" value="F:23S rRNA pseudouridine(2605) synthase activity"/>
    <property type="evidence" value="ECO:0007669"/>
    <property type="project" value="UniProtKB-EC"/>
</dbReference>
<keyword evidence="3 7" id="KW-0413">Isomerase</keyword>
<keyword evidence="2 6" id="KW-0694">RNA-binding</keyword>
<dbReference type="RefSeq" id="WP_077243755.1">
    <property type="nucleotide sequence ID" value="NZ_MUZR01000008.1"/>
</dbReference>
<dbReference type="PANTHER" id="PTHR47683">
    <property type="entry name" value="PSEUDOURIDINE SYNTHASE FAMILY PROTEIN-RELATED"/>
    <property type="match status" value="1"/>
</dbReference>
<dbReference type="SUPFAM" id="SSF55174">
    <property type="entry name" value="Alpha-L RNA-binding motif"/>
    <property type="match status" value="1"/>
</dbReference>
<protein>
    <recommendedName>
        <fullName evidence="7">Pseudouridine synthase</fullName>
        <ecNumber evidence="7">5.4.99.-</ecNumber>
    </recommendedName>
</protein>
<evidence type="ECO:0000256" key="7">
    <source>
        <dbReference type="RuleBase" id="RU003887"/>
    </source>
</evidence>
<dbReference type="PANTHER" id="PTHR47683:SF3">
    <property type="entry name" value="RIBOSOMAL LARGE SUBUNIT PSEUDOURIDINE SYNTHASE B"/>
    <property type="match status" value="1"/>
</dbReference>
<dbReference type="EMBL" id="MUZR01000008">
    <property type="protein sequence ID" value="OOC10872.1"/>
    <property type="molecule type" value="Genomic_DNA"/>
</dbReference>
<dbReference type="InterPro" id="IPR020103">
    <property type="entry name" value="PsdUridine_synth_cat_dom_sf"/>
</dbReference>
<evidence type="ECO:0000256" key="1">
    <source>
        <dbReference type="ARBA" id="ARBA00008348"/>
    </source>
</evidence>
<comment type="caution">
    <text evidence="10">The sequence shown here is derived from an EMBL/GenBank/DDBJ whole genome shotgun (WGS) entry which is preliminary data.</text>
</comment>
<dbReference type="EC" id="5.4.99.-" evidence="7"/>
<evidence type="ECO:0000259" key="9">
    <source>
        <dbReference type="SMART" id="SM00363"/>
    </source>
</evidence>
<gene>
    <name evidence="10" type="ORF">B1A74_03320</name>
</gene>
<dbReference type="STRING" id="252474.B1A74_03320"/>
<evidence type="ECO:0000313" key="10">
    <source>
        <dbReference type="EMBL" id="OOC10872.1"/>
    </source>
</evidence>
<name>A0A1V3A0J6_9GAMM</name>
<dbReference type="Proteomes" id="UP000189177">
    <property type="component" value="Unassembled WGS sequence"/>
</dbReference>
<dbReference type="AlphaFoldDB" id="A0A1V3A0J6"/>
<dbReference type="InterPro" id="IPR006145">
    <property type="entry name" value="PsdUridine_synth_RsuA/RluA"/>
</dbReference>
<evidence type="ECO:0000256" key="4">
    <source>
        <dbReference type="ARBA" id="ARBA00036944"/>
    </source>
</evidence>
<feature type="domain" description="RNA-binding S4" evidence="9">
    <location>
        <begin position="3"/>
        <end position="61"/>
    </location>
</feature>